<proteinExistence type="predicted"/>
<evidence type="ECO:0000256" key="1">
    <source>
        <dbReference type="SAM" id="MobiDB-lite"/>
    </source>
</evidence>
<protein>
    <submittedName>
        <fullName evidence="2">Uncharacterized protein</fullName>
    </submittedName>
</protein>
<reference evidence="2" key="1">
    <citation type="journal article" date="2014" name="Front. Microbiol.">
        <title>High frequency of phylogenetically diverse reductive dehalogenase-homologous genes in deep subseafloor sedimentary metagenomes.</title>
        <authorList>
            <person name="Kawai M."/>
            <person name="Futagami T."/>
            <person name="Toyoda A."/>
            <person name="Takaki Y."/>
            <person name="Nishi S."/>
            <person name="Hori S."/>
            <person name="Arai W."/>
            <person name="Tsubouchi T."/>
            <person name="Morono Y."/>
            <person name="Uchiyama I."/>
            <person name="Ito T."/>
            <person name="Fujiyama A."/>
            <person name="Inagaki F."/>
            <person name="Takami H."/>
        </authorList>
    </citation>
    <scope>NUCLEOTIDE SEQUENCE</scope>
    <source>
        <strain evidence="2">Expedition CK06-06</strain>
    </source>
</reference>
<gene>
    <name evidence="2" type="ORF">S12H4_35281</name>
</gene>
<sequence length="40" mass="4475">DRKGHLGQGLAQTQNRAHQLPGHRATFFQKGHHSDMAPDQ</sequence>
<dbReference type="EMBL" id="BARW01020941">
    <property type="protein sequence ID" value="GAI97533.1"/>
    <property type="molecule type" value="Genomic_DNA"/>
</dbReference>
<feature type="non-terminal residue" evidence="2">
    <location>
        <position position="1"/>
    </location>
</feature>
<feature type="region of interest" description="Disordered" evidence="1">
    <location>
        <begin position="1"/>
        <end position="21"/>
    </location>
</feature>
<organism evidence="2">
    <name type="scientific">marine sediment metagenome</name>
    <dbReference type="NCBI Taxonomy" id="412755"/>
    <lineage>
        <taxon>unclassified sequences</taxon>
        <taxon>metagenomes</taxon>
        <taxon>ecological metagenomes</taxon>
    </lineage>
</organism>
<name>X1SX76_9ZZZZ</name>
<accession>X1SX76</accession>
<dbReference type="AlphaFoldDB" id="X1SX76"/>
<evidence type="ECO:0000313" key="2">
    <source>
        <dbReference type="EMBL" id="GAI97533.1"/>
    </source>
</evidence>
<comment type="caution">
    <text evidence="2">The sequence shown here is derived from an EMBL/GenBank/DDBJ whole genome shotgun (WGS) entry which is preliminary data.</text>
</comment>